<dbReference type="GO" id="GO:0004523">
    <property type="term" value="F:RNA-DNA hybrid ribonuclease activity"/>
    <property type="evidence" value="ECO:0007669"/>
    <property type="project" value="InterPro"/>
</dbReference>
<evidence type="ECO:0000313" key="3">
    <source>
        <dbReference type="Proteomes" id="UP001234989"/>
    </source>
</evidence>
<evidence type="ECO:0000313" key="2">
    <source>
        <dbReference type="EMBL" id="WMV30274.1"/>
    </source>
</evidence>
<dbReference type="PANTHER" id="PTHR47723:SF14">
    <property type="entry name" value="RNASE H TYPE-1 DOMAIN-CONTAINING PROTEIN"/>
    <property type="match status" value="1"/>
</dbReference>
<proteinExistence type="predicted"/>
<dbReference type="InterPro" id="IPR012337">
    <property type="entry name" value="RNaseH-like_sf"/>
</dbReference>
<dbReference type="EMBL" id="CP133616">
    <property type="protein sequence ID" value="WMV30274.1"/>
    <property type="molecule type" value="Genomic_DNA"/>
</dbReference>
<dbReference type="InterPro" id="IPR002156">
    <property type="entry name" value="RNaseH_domain"/>
</dbReference>
<name>A0AAF0R2B6_SOLVR</name>
<dbReference type="InterPro" id="IPR036397">
    <property type="entry name" value="RNaseH_sf"/>
</dbReference>
<dbReference type="Pfam" id="PF13456">
    <property type="entry name" value="RVT_3"/>
    <property type="match status" value="1"/>
</dbReference>
<dbReference type="SUPFAM" id="SSF53098">
    <property type="entry name" value="Ribonuclease H-like"/>
    <property type="match status" value="1"/>
</dbReference>
<accession>A0AAF0R2B6</accession>
<organism evidence="2 3">
    <name type="scientific">Solanum verrucosum</name>
    <dbReference type="NCBI Taxonomy" id="315347"/>
    <lineage>
        <taxon>Eukaryota</taxon>
        <taxon>Viridiplantae</taxon>
        <taxon>Streptophyta</taxon>
        <taxon>Embryophyta</taxon>
        <taxon>Tracheophyta</taxon>
        <taxon>Spermatophyta</taxon>
        <taxon>Magnoliopsida</taxon>
        <taxon>eudicotyledons</taxon>
        <taxon>Gunneridae</taxon>
        <taxon>Pentapetalae</taxon>
        <taxon>asterids</taxon>
        <taxon>lamiids</taxon>
        <taxon>Solanales</taxon>
        <taxon>Solanaceae</taxon>
        <taxon>Solanoideae</taxon>
        <taxon>Solaneae</taxon>
        <taxon>Solanum</taxon>
    </lineage>
</organism>
<dbReference type="PANTHER" id="PTHR47723">
    <property type="entry name" value="OS05G0353850 PROTEIN"/>
    <property type="match status" value="1"/>
</dbReference>
<feature type="domain" description="RNase H type-1" evidence="1">
    <location>
        <begin position="30"/>
        <end position="138"/>
    </location>
</feature>
<dbReference type="InterPro" id="IPR053151">
    <property type="entry name" value="RNase_H-like"/>
</dbReference>
<gene>
    <name evidence="2" type="ORF">MTR67_023659</name>
</gene>
<reference evidence="2" key="1">
    <citation type="submission" date="2023-08" db="EMBL/GenBank/DDBJ databases">
        <title>A de novo genome assembly of Solanum verrucosum Schlechtendal, a Mexican diploid species geographically isolated from the other diploid A-genome species in potato relatives.</title>
        <authorList>
            <person name="Hosaka K."/>
        </authorList>
    </citation>
    <scope>NUCLEOTIDE SEQUENCE</scope>
    <source>
        <tissue evidence="2">Young leaves</tissue>
    </source>
</reference>
<keyword evidence="3" id="KW-1185">Reference proteome</keyword>
<sequence length="188" mass="21170">MVEKIVRVVKWIKPSSPVLKLNTDRSCINATCGGGGVLRDYQGRVIMAFIFPLGHGTNNQAEVVTLLFGLKWCIVNGVSSIIVEVVSLLVLNCTIDVWEILWRIEDTVKEIKNLVGIHDIPIQHCFREANKVANKLASLSHSLTHVQVYSHFNTIPRIVKGILNIDRWECPSFRVIKRKANTLSFDLP</sequence>
<protein>
    <recommendedName>
        <fullName evidence="1">RNase H type-1 domain-containing protein</fullName>
    </recommendedName>
</protein>
<dbReference type="Gene3D" id="3.30.420.10">
    <property type="entry name" value="Ribonuclease H-like superfamily/Ribonuclease H"/>
    <property type="match status" value="1"/>
</dbReference>
<dbReference type="CDD" id="cd06222">
    <property type="entry name" value="RNase_H_like"/>
    <property type="match status" value="1"/>
</dbReference>
<dbReference type="InterPro" id="IPR044730">
    <property type="entry name" value="RNase_H-like_dom_plant"/>
</dbReference>
<dbReference type="AlphaFoldDB" id="A0AAF0R2B6"/>
<dbReference type="GO" id="GO:0003676">
    <property type="term" value="F:nucleic acid binding"/>
    <property type="evidence" value="ECO:0007669"/>
    <property type="project" value="InterPro"/>
</dbReference>
<dbReference type="Proteomes" id="UP001234989">
    <property type="component" value="Chromosome 5"/>
</dbReference>
<evidence type="ECO:0000259" key="1">
    <source>
        <dbReference type="Pfam" id="PF13456"/>
    </source>
</evidence>